<dbReference type="Pfam" id="PF04190">
    <property type="entry name" value="GET4"/>
    <property type="match status" value="1"/>
</dbReference>
<evidence type="ECO:0000313" key="2">
    <source>
        <dbReference type="EMBL" id="RVW22421.1"/>
    </source>
</evidence>
<dbReference type="PANTHER" id="PTHR12875">
    <property type="entry name" value="GOLGI TO ER TRAFFIC PROTEIN 4 HOMOLOG"/>
    <property type="match status" value="1"/>
</dbReference>
<dbReference type="InterPro" id="IPR007317">
    <property type="entry name" value="GET4"/>
</dbReference>
<evidence type="ECO:0000313" key="3">
    <source>
        <dbReference type="Proteomes" id="UP000288805"/>
    </source>
</evidence>
<dbReference type="AlphaFoldDB" id="A0A438CGS0"/>
<reference evidence="2 3" key="1">
    <citation type="journal article" date="2018" name="PLoS Genet.">
        <title>Population sequencing reveals clonal diversity and ancestral inbreeding in the grapevine cultivar Chardonnay.</title>
        <authorList>
            <person name="Roach M.J."/>
            <person name="Johnson D.L."/>
            <person name="Bohlmann J."/>
            <person name="van Vuuren H.J."/>
            <person name="Jones S.J."/>
            <person name="Pretorius I.S."/>
            <person name="Schmidt S.A."/>
            <person name="Borneman A.R."/>
        </authorList>
    </citation>
    <scope>NUCLEOTIDE SEQUENCE [LARGE SCALE GENOMIC DNA]</scope>
    <source>
        <strain evidence="3">cv. Chardonnay</strain>
        <tissue evidence="2">Leaf</tissue>
    </source>
</reference>
<evidence type="ECO:0000256" key="1">
    <source>
        <dbReference type="ARBA" id="ARBA00005351"/>
    </source>
</evidence>
<comment type="caution">
    <text evidence="2">The sequence shown here is derived from an EMBL/GenBank/DDBJ whole genome shotgun (WGS) entry which is preliminary data.</text>
</comment>
<dbReference type="Proteomes" id="UP000288805">
    <property type="component" value="Unassembled WGS sequence"/>
</dbReference>
<dbReference type="Gene3D" id="1.25.40.10">
    <property type="entry name" value="Tetratricopeptide repeat domain"/>
    <property type="match status" value="1"/>
</dbReference>
<comment type="similarity">
    <text evidence="1">Belongs to the GET4 family.</text>
</comment>
<dbReference type="InterPro" id="IPR011990">
    <property type="entry name" value="TPR-like_helical_dom_sf"/>
</dbReference>
<name>A0A438CGS0_VITVI</name>
<dbReference type="PANTHER" id="PTHR12875:SF0">
    <property type="entry name" value="GOLGI TO ER TRAFFIC PROTEIN 4 HOMOLOG"/>
    <property type="match status" value="1"/>
</dbReference>
<proteinExistence type="inferred from homology"/>
<organism evidence="2 3">
    <name type="scientific">Vitis vinifera</name>
    <name type="common">Grape</name>
    <dbReference type="NCBI Taxonomy" id="29760"/>
    <lineage>
        <taxon>Eukaryota</taxon>
        <taxon>Viridiplantae</taxon>
        <taxon>Streptophyta</taxon>
        <taxon>Embryophyta</taxon>
        <taxon>Tracheophyta</taxon>
        <taxon>Spermatophyta</taxon>
        <taxon>Magnoliopsida</taxon>
        <taxon>eudicotyledons</taxon>
        <taxon>Gunneridae</taxon>
        <taxon>Pentapetalae</taxon>
        <taxon>rosids</taxon>
        <taxon>Vitales</taxon>
        <taxon>Vitaceae</taxon>
        <taxon>Viteae</taxon>
        <taxon>Vitis</taxon>
    </lineage>
</organism>
<dbReference type="GO" id="GO:0045048">
    <property type="term" value="P:protein insertion into ER membrane"/>
    <property type="evidence" value="ECO:0007669"/>
    <property type="project" value="InterPro"/>
</dbReference>
<sequence length="331" mass="37706">MATCMFGSRVDKSGPYNLWSAEFGFHRQGSPEIHDMLAEYLYSESPELDMSRISLHFVRGNNPEKFASTLVNFMGKVSLPHTSLSFFLNSAKSMELGFWPSAIQVKMIGHCTSCLNESNSDRYAYCLKKFLFSYWNCVPKNVELDSPYDGSLSRGEVFYFGFLPTTTLLYPGSGLLSKGEVPNAASAFGNLRDANYLMDEVKKQVESKELDYPESDLTEFIDYLLLTEVEIHPEKTSYFLLSSLLKYLPWDELNKESNKRSTPCLKQNRNLGQTLHQISMSIVLSYSPKIGLLLNLPQLEGWKDLQVWPTSGLLTRLESWRPQLLDPLQHV</sequence>
<gene>
    <name evidence="2" type="ORF">CK203_111201</name>
</gene>
<dbReference type="EMBL" id="QGNW01002235">
    <property type="protein sequence ID" value="RVW22421.1"/>
    <property type="molecule type" value="Genomic_DNA"/>
</dbReference>
<protein>
    <submittedName>
        <fullName evidence="2">Uncharacterized protein</fullName>
    </submittedName>
</protein>
<accession>A0A438CGS0</accession>